<dbReference type="KEGG" id="vg:55608462"/>
<evidence type="ECO:0000313" key="2">
    <source>
        <dbReference type="Proteomes" id="UP000260311"/>
    </source>
</evidence>
<name>A0A384ZRW5_9CAUD</name>
<sequence length="184" mass="21050">MLIPFKSPQIALKNIVGDCLYLAHSFNVANETKTRNGVLPDTHLVEINVGRQKGYSRLAAQIASLGHFSFGPDNELLKPIRMSARIAIADQTGLGKYWLKEVLPKECCGLQTLEEAKERLLRLRADMDNREQLRARRYDEELLVIDDSFASSTNQRWSAKDYVIRHWDLIVDCFPNLKMVLVLH</sequence>
<dbReference type="RefSeq" id="YP_009838230.1">
    <property type="nucleotide sequence ID" value="NC_048709.1"/>
</dbReference>
<evidence type="ECO:0000313" key="1">
    <source>
        <dbReference type="EMBL" id="AXC34384.1"/>
    </source>
</evidence>
<keyword evidence="2" id="KW-1185">Reference proteome</keyword>
<dbReference type="Proteomes" id="UP000260311">
    <property type="component" value="Segment"/>
</dbReference>
<dbReference type="EMBL" id="MH375644">
    <property type="protein sequence ID" value="AXC34384.1"/>
    <property type="molecule type" value="Genomic_DNA"/>
</dbReference>
<protein>
    <submittedName>
        <fullName evidence="1">Uncharacterized protein</fullName>
    </submittedName>
</protein>
<reference evidence="1 2" key="1">
    <citation type="submission" date="2018-05" db="EMBL/GenBank/DDBJ databases">
        <title>The genome of Vibrio coralliilyticus phage YC.</title>
        <authorList>
            <person name="Benler S."/>
        </authorList>
    </citation>
    <scope>NUCLEOTIDE SEQUENCE [LARGE SCALE GENOMIC DNA]</scope>
</reference>
<accession>A0A384ZRW5</accession>
<proteinExistence type="predicted"/>
<organism evidence="1 2">
    <name type="scientific">Vibrio phage YC</name>
    <dbReference type="NCBI Taxonomy" id="2267403"/>
    <lineage>
        <taxon>Viruses</taxon>
        <taxon>Duplodnaviria</taxon>
        <taxon>Heunggongvirae</taxon>
        <taxon>Uroviricota</taxon>
        <taxon>Caudoviricetes</taxon>
        <taxon>Pantevenvirales</taxon>
        <taxon>Ackermannviridae</taxon>
        <taxon>Campanilevirus</taxon>
        <taxon>Campanilevirus YC</taxon>
    </lineage>
</organism>
<dbReference type="GeneID" id="55608462"/>